<dbReference type="PANTHER" id="PTHR32305">
    <property type="match status" value="1"/>
</dbReference>
<dbReference type="InterPro" id="IPR050708">
    <property type="entry name" value="T6SS_VgrG/RHS"/>
</dbReference>
<comment type="caution">
    <text evidence="3">The sequence shown here is derived from an EMBL/GenBank/DDBJ whole genome shotgun (WGS) entry which is preliminary data.</text>
</comment>
<organism evidence="3 4">
    <name type="scientific">Acinetobacter bereziniae</name>
    <name type="common">Acinetobacter genomosp. 10</name>
    <dbReference type="NCBI Taxonomy" id="106648"/>
    <lineage>
        <taxon>Bacteria</taxon>
        <taxon>Pseudomonadati</taxon>
        <taxon>Pseudomonadota</taxon>
        <taxon>Gammaproteobacteria</taxon>
        <taxon>Moraxellales</taxon>
        <taxon>Moraxellaceae</taxon>
        <taxon>Acinetobacter</taxon>
    </lineage>
</organism>
<evidence type="ECO:0000256" key="1">
    <source>
        <dbReference type="ARBA" id="ARBA00022737"/>
    </source>
</evidence>
<dbReference type="NCBIfam" id="TIGR01643">
    <property type="entry name" value="YD_repeat_2x"/>
    <property type="match status" value="1"/>
</dbReference>
<dbReference type="Pfam" id="PF25023">
    <property type="entry name" value="TEN_YD-shell"/>
    <property type="match status" value="1"/>
</dbReference>
<evidence type="ECO:0000313" key="3">
    <source>
        <dbReference type="EMBL" id="KAF1020130.1"/>
    </source>
</evidence>
<accession>A0A833UAH8</accession>
<dbReference type="InterPro" id="IPR056823">
    <property type="entry name" value="TEN-like_YD-shell"/>
</dbReference>
<gene>
    <name evidence="3" type="primary">rhsC_5</name>
    <name evidence="3" type="ORF">GAK29_03709</name>
</gene>
<dbReference type="InterPro" id="IPR006530">
    <property type="entry name" value="YD"/>
</dbReference>
<proteinExistence type="predicted"/>
<name>A0A833UAH8_ACIBZ</name>
<protein>
    <submittedName>
        <fullName evidence="3">Putative deoxyribonuclease RhsC</fullName>
    </submittedName>
</protein>
<feature type="domain" description="Teneurin-like YD-shell" evidence="2">
    <location>
        <begin position="136"/>
        <end position="411"/>
    </location>
</feature>
<dbReference type="PANTHER" id="PTHR32305:SF15">
    <property type="entry name" value="PROTEIN RHSA-RELATED"/>
    <property type="match status" value="1"/>
</dbReference>
<dbReference type="Proteomes" id="UP000490535">
    <property type="component" value="Unassembled WGS sequence"/>
</dbReference>
<dbReference type="InterPro" id="IPR022385">
    <property type="entry name" value="Rhs_assc_core"/>
</dbReference>
<dbReference type="NCBIfam" id="TIGR03696">
    <property type="entry name" value="Rhs_assc_core"/>
    <property type="match status" value="1"/>
</dbReference>
<dbReference type="AlphaFoldDB" id="A0A833UAH8"/>
<dbReference type="EMBL" id="WNDP01000127">
    <property type="protein sequence ID" value="KAF1020130.1"/>
    <property type="molecule type" value="Genomic_DNA"/>
</dbReference>
<evidence type="ECO:0000259" key="2">
    <source>
        <dbReference type="Pfam" id="PF25023"/>
    </source>
</evidence>
<sequence>MTIVPMGLGVYVQLRMEITGKGYGYTKSGLLTAQVTKIDGTEYNYYWLYDDYNRLSQEGVGVDNWTTIYEYDGLNRVNTVKFKIDNDIKTIVSDIRYEPYGEVKSWTYGNGLTQQRSYDQDYRMIGIQTGNLQNSSYGYNSNDWITQVKDSVDDSKSISHEYDVMGRLLGSNTNVQALKWSYDTGSNRLSQSDNAANYEISAGNQLKSLTTAAGKQQYSYDALGNLTARTGPEGTADYSYAYDGLGRLKTVTSNESTTNYDYDADNLRSRKVNGPARTDYLYTPDGRLTAETTQMGGYTSIYIWFNGEPIGLVRGTVNFIHNDHLGRAELITNSDQAVVWKAQNSSFGRTVTNETIGAFNLGFPGQYFDAESGLWYNWNRYYDPTTGRYTQSDPIGLAGGLNTYAYVGNNPVNLVDQDGLAPTRRGNVPQIDPITSGQIRYYVNQIREFDPNYTYRTYRPINDSAGIRDVQFLQRELTRLQINNQLETQCRPNQTRPNLRFMHPPSTLTSGSSYSYWRDQPLRDIVDSLRPNNSNKEPLTVNPRNGFIEQGNTRTFILQENGININLLPRSE</sequence>
<reference evidence="4" key="1">
    <citation type="journal article" date="2020" name="MBio">
        <title>Horizontal gene transfer to a defensive symbiont with a reduced genome amongst a multipartite beetle microbiome.</title>
        <authorList>
            <person name="Waterworth S.C."/>
            <person name="Florez L.V."/>
            <person name="Rees E.R."/>
            <person name="Hertweck C."/>
            <person name="Kaltenpoth M."/>
            <person name="Kwan J.C."/>
        </authorList>
    </citation>
    <scope>NUCLEOTIDE SEQUENCE [LARGE SCALE GENOMIC DNA]</scope>
</reference>
<dbReference type="Gene3D" id="2.180.10.10">
    <property type="entry name" value="RHS repeat-associated core"/>
    <property type="match status" value="1"/>
</dbReference>
<evidence type="ECO:0000313" key="4">
    <source>
        <dbReference type="Proteomes" id="UP000490535"/>
    </source>
</evidence>
<keyword evidence="1" id="KW-0677">Repeat</keyword>